<evidence type="ECO:0000313" key="2">
    <source>
        <dbReference type="EMBL" id="QFR48330.1"/>
    </source>
</evidence>
<organism evidence="2 3">
    <name type="scientific">Sulfurimonas lithotrophica</name>
    <dbReference type="NCBI Taxonomy" id="2590022"/>
    <lineage>
        <taxon>Bacteria</taxon>
        <taxon>Pseudomonadati</taxon>
        <taxon>Campylobacterota</taxon>
        <taxon>Epsilonproteobacteria</taxon>
        <taxon>Campylobacterales</taxon>
        <taxon>Sulfurimonadaceae</taxon>
        <taxon>Sulfurimonas</taxon>
    </lineage>
</organism>
<keyword evidence="3" id="KW-1185">Reference proteome</keyword>
<keyword evidence="2" id="KW-0489">Methyltransferase</keyword>
<dbReference type="GO" id="GO:0008168">
    <property type="term" value="F:methyltransferase activity"/>
    <property type="evidence" value="ECO:0007669"/>
    <property type="project" value="UniProtKB-KW"/>
</dbReference>
<dbReference type="AlphaFoldDB" id="A0A5P8NY45"/>
<dbReference type="InterPro" id="IPR029063">
    <property type="entry name" value="SAM-dependent_MTases_sf"/>
</dbReference>
<dbReference type="Pfam" id="PF13649">
    <property type="entry name" value="Methyltransf_25"/>
    <property type="match status" value="1"/>
</dbReference>
<sequence length="193" mass="22124">MPKIDNEKFYSSAIEKHGINAKGVNWANASTQKIRFSTIVKLLPKELYKYNIIDAGCGFGDFYFYLKKNKTLPKNYIGIDCHNDMVSIASNNTGCKILNLDITKDDLPRTDFVICSGAMNVLNKYETFLFIKNCFLASELSFVFNILHGDKESETYNYITKKQIELFAKELDVKKVTFLEGYLDADITVRFDK</sequence>
<dbReference type="InterPro" id="IPR041698">
    <property type="entry name" value="Methyltransf_25"/>
</dbReference>
<dbReference type="RefSeq" id="WP_152306273.1">
    <property type="nucleotide sequence ID" value="NZ_CP043617.1"/>
</dbReference>
<evidence type="ECO:0000313" key="3">
    <source>
        <dbReference type="Proteomes" id="UP000326944"/>
    </source>
</evidence>
<accession>A0A5P8NY45</accession>
<feature type="domain" description="Methyltransferase" evidence="1">
    <location>
        <begin position="52"/>
        <end position="130"/>
    </location>
</feature>
<protein>
    <submittedName>
        <fullName evidence="2">Class I SAM-dependent methyltransferase</fullName>
    </submittedName>
</protein>
<keyword evidence="2" id="KW-0808">Transferase</keyword>
<gene>
    <name evidence="2" type="ORF">FJR48_00755</name>
</gene>
<reference evidence="2 3" key="1">
    <citation type="submission" date="2019-09" db="EMBL/GenBank/DDBJ databases">
        <title>Sulfurimonas gotlandica sp. nov., a chemoautotrophic and psychrotolerant epsilonproteobacterium isolated from a pelagic redoxcline, and an emended description of the genus Sulfurimonas.</title>
        <authorList>
            <person name="Wang S."/>
            <person name="Jiang L."/>
            <person name="Shao S."/>
        </authorList>
    </citation>
    <scope>NUCLEOTIDE SEQUENCE [LARGE SCALE GENOMIC DNA]</scope>
    <source>
        <strain evidence="2 3">GYSZ_1</strain>
    </source>
</reference>
<dbReference type="KEGG" id="sulg:FJR48_00755"/>
<dbReference type="SUPFAM" id="SSF53335">
    <property type="entry name" value="S-adenosyl-L-methionine-dependent methyltransferases"/>
    <property type="match status" value="1"/>
</dbReference>
<dbReference type="Gene3D" id="3.40.50.150">
    <property type="entry name" value="Vaccinia Virus protein VP39"/>
    <property type="match status" value="1"/>
</dbReference>
<evidence type="ECO:0000259" key="1">
    <source>
        <dbReference type="Pfam" id="PF13649"/>
    </source>
</evidence>
<dbReference type="Proteomes" id="UP000326944">
    <property type="component" value="Chromosome"/>
</dbReference>
<dbReference type="OrthoDB" id="9791837at2"/>
<name>A0A5P8NY45_9BACT</name>
<proteinExistence type="predicted"/>
<dbReference type="GO" id="GO:0032259">
    <property type="term" value="P:methylation"/>
    <property type="evidence" value="ECO:0007669"/>
    <property type="project" value="UniProtKB-KW"/>
</dbReference>
<dbReference type="EMBL" id="CP043617">
    <property type="protein sequence ID" value="QFR48330.1"/>
    <property type="molecule type" value="Genomic_DNA"/>
</dbReference>